<evidence type="ECO:0000256" key="1">
    <source>
        <dbReference type="SAM" id="Phobius"/>
    </source>
</evidence>
<gene>
    <name evidence="2" type="ORF">BDV28DRAFT_89247</name>
</gene>
<keyword evidence="3" id="KW-1185">Reference proteome</keyword>
<dbReference type="EMBL" id="ML739076">
    <property type="protein sequence ID" value="KAE8354278.1"/>
    <property type="molecule type" value="Genomic_DNA"/>
</dbReference>
<proteinExistence type="predicted"/>
<name>A0A5N6ZA21_9EURO</name>
<sequence>MNLHLCQVDRNVSRGSAEVKRVVFILHLFRGKSFGQKSPDGVQLKHLPCFLFSFPGFLFSLVSSFPGFLFVPCSLCSCCLFFSPLLSWECLPHHEGTSQNSFPPDRTLCLIIGNLKLKKKKTPPLGNHSNFNDSSLVSRWWNLIHKPRIHHDEKGILR</sequence>
<reference evidence="3" key="1">
    <citation type="submission" date="2019-04" db="EMBL/GenBank/DDBJ databases">
        <title>Friends and foes A comparative genomics studyof 23 Aspergillus species from section Flavi.</title>
        <authorList>
            <consortium name="DOE Joint Genome Institute"/>
            <person name="Kjaerbolling I."/>
            <person name="Vesth T."/>
            <person name="Frisvad J.C."/>
            <person name="Nybo J.L."/>
            <person name="Theobald S."/>
            <person name="Kildgaard S."/>
            <person name="Isbrandt T."/>
            <person name="Kuo A."/>
            <person name="Sato A."/>
            <person name="Lyhne E.K."/>
            <person name="Kogle M.E."/>
            <person name="Wiebenga A."/>
            <person name="Kun R.S."/>
            <person name="Lubbers R.J."/>
            <person name="Makela M.R."/>
            <person name="Barry K."/>
            <person name="Chovatia M."/>
            <person name="Clum A."/>
            <person name="Daum C."/>
            <person name="Haridas S."/>
            <person name="He G."/>
            <person name="LaButti K."/>
            <person name="Lipzen A."/>
            <person name="Mondo S."/>
            <person name="Riley R."/>
            <person name="Salamov A."/>
            <person name="Simmons B.A."/>
            <person name="Magnuson J.K."/>
            <person name="Henrissat B."/>
            <person name="Mortensen U.H."/>
            <person name="Larsen T.O."/>
            <person name="Devries R.P."/>
            <person name="Grigoriev I.V."/>
            <person name="Machida M."/>
            <person name="Baker S.E."/>
            <person name="Andersen M.R."/>
        </authorList>
    </citation>
    <scope>NUCLEOTIDE SEQUENCE [LARGE SCALE GENOMIC DNA]</scope>
    <source>
        <strain evidence="3">CBS 553.77</strain>
    </source>
</reference>
<keyword evidence="1" id="KW-0472">Membrane</keyword>
<dbReference type="Proteomes" id="UP000327118">
    <property type="component" value="Unassembled WGS sequence"/>
</dbReference>
<accession>A0A5N6ZA21</accession>
<dbReference type="AlphaFoldDB" id="A0A5N6ZA21"/>
<organism evidence="2 3">
    <name type="scientific">Aspergillus coremiiformis</name>
    <dbReference type="NCBI Taxonomy" id="138285"/>
    <lineage>
        <taxon>Eukaryota</taxon>
        <taxon>Fungi</taxon>
        <taxon>Dikarya</taxon>
        <taxon>Ascomycota</taxon>
        <taxon>Pezizomycotina</taxon>
        <taxon>Eurotiomycetes</taxon>
        <taxon>Eurotiomycetidae</taxon>
        <taxon>Eurotiales</taxon>
        <taxon>Aspergillaceae</taxon>
        <taxon>Aspergillus</taxon>
        <taxon>Aspergillus subgen. Circumdati</taxon>
    </lineage>
</organism>
<evidence type="ECO:0000313" key="2">
    <source>
        <dbReference type="EMBL" id="KAE8354278.1"/>
    </source>
</evidence>
<feature type="transmembrane region" description="Helical" evidence="1">
    <location>
        <begin position="47"/>
        <end position="71"/>
    </location>
</feature>
<protein>
    <submittedName>
        <fullName evidence="2">Uncharacterized protein</fullName>
    </submittedName>
</protein>
<keyword evidence="1" id="KW-1133">Transmembrane helix</keyword>
<keyword evidence="1" id="KW-0812">Transmembrane</keyword>
<evidence type="ECO:0000313" key="3">
    <source>
        <dbReference type="Proteomes" id="UP000327118"/>
    </source>
</evidence>